<dbReference type="EMBL" id="OM869711">
    <property type="protein sequence ID" value="UPW42022.1"/>
    <property type="molecule type" value="Genomic_DNA"/>
</dbReference>
<feature type="region of interest" description="Disordered" evidence="1">
    <location>
        <begin position="98"/>
        <end position="122"/>
    </location>
</feature>
<evidence type="ECO:0000313" key="2">
    <source>
        <dbReference type="EMBL" id="UPW42022.1"/>
    </source>
</evidence>
<feature type="region of interest" description="Disordered" evidence="1">
    <location>
        <begin position="1"/>
        <end position="23"/>
    </location>
</feature>
<name>A0A976N2J3_9VIRU</name>
<protein>
    <submittedName>
        <fullName evidence="2">Uncharacterized protein</fullName>
    </submittedName>
</protein>
<reference evidence="2" key="1">
    <citation type="submission" date="2022-02" db="EMBL/GenBank/DDBJ databases">
        <title>Towards deciphering the DNA virus diversity associated with rodent species in the families Cricetidae and Heteromyidae.</title>
        <authorList>
            <person name="Lund M."/>
            <person name="Larsen B.B."/>
            <person name="Gryseels S."/>
            <person name="Kraberger S."/>
            <person name="Rowsey D.M."/>
            <person name="Steger L."/>
            <person name="Yule K.M."/>
            <person name="Upham N.S."/>
            <person name="Worobey M."/>
            <person name="Van Doorslaer K."/>
            <person name="Varsani A."/>
        </authorList>
    </citation>
    <scope>NUCLEOTIDE SEQUENCE</scope>
    <source>
        <strain evidence="2">NeonRodF1_17</strain>
    </source>
</reference>
<organism evidence="2">
    <name type="scientific">Dipodfec virus RodF1_17</name>
    <dbReference type="NCBI Taxonomy" id="2929293"/>
    <lineage>
        <taxon>Viruses</taxon>
        <taxon>Monodnaviria</taxon>
        <taxon>Sangervirae</taxon>
        <taxon>Phixviricota</taxon>
        <taxon>Malgrandaviricetes</taxon>
        <taxon>Petitvirales</taxon>
        <taxon>Microviridae</taxon>
    </lineage>
</organism>
<evidence type="ECO:0000256" key="1">
    <source>
        <dbReference type="SAM" id="MobiDB-lite"/>
    </source>
</evidence>
<accession>A0A976N2J3</accession>
<sequence>MDKPTSFYNGVNNNYIPPSAPFEDVPEMDVFTVEDTEDGPIVMRKQRESSVDLGTSDAYTLKSMMSNGIDPRSLNIHTGSVARLDSTDDFSKFSAAAERVLDPKNDPELNSNNQPITKSENS</sequence>
<feature type="compositionally biased region" description="Polar residues" evidence="1">
    <location>
        <begin position="108"/>
        <end position="122"/>
    </location>
</feature>
<proteinExistence type="predicted"/>
<feature type="compositionally biased region" description="Polar residues" evidence="1">
    <location>
        <begin position="1"/>
        <end position="16"/>
    </location>
</feature>